<dbReference type="Proteomes" id="UP000030708">
    <property type="component" value="Unassembled WGS sequence"/>
</dbReference>
<gene>
    <name evidence="1" type="ORF">PFTANZ_01921</name>
</gene>
<evidence type="ECO:0000313" key="2">
    <source>
        <dbReference type="Proteomes" id="UP000030708"/>
    </source>
</evidence>
<dbReference type="EMBL" id="KI926365">
    <property type="protein sequence ID" value="ETW37395.1"/>
    <property type="molecule type" value="Genomic_DNA"/>
</dbReference>
<sequence>MKNRASKQHFSNIKGSINYQYEENKRGTILWNIYLEINNIYLLNYNQYKYYYKLLRLFLWILKI</sequence>
<evidence type="ECO:0000313" key="1">
    <source>
        <dbReference type="EMBL" id="ETW37395.1"/>
    </source>
</evidence>
<accession>A0A024WAM0</accession>
<proteinExistence type="predicted"/>
<organism evidence="1 2">
    <name type="scientific">Plasmodium falciparum Tanzania</name>
    <name type="common">2000708</name>
    <dbReference type="NCBI Taxonomy" id="1036725"/>
    <lineage>
        <taxon>Eukaryota</taxon>
        <taxon>Sar</taxon>
        <taxon>Alveolata</taxon>
        <taxon>Apicomplexa</taxon>
        <taxon>Aconoidasida</taxon>
        <taxon>Haemosporida</taxon>
        <taxon>Plasmodiidae</taxon>
        <taxon>Plasmodium</taxon>
        <taxon>Plasmodium (Laverania)</taxon>
    </lineage>
</organism>
<protein>
    <submittedName>
        <fullName evidence="1">Uncharacterized protein</fullName>
    </submittedName>
</protein>
<dbReference type="AlphaFoldDB" id="A0A024WAM0"/>
<name>A0A024WAM0_PLAFA</name>
<reference evidence="1 2" key="1">
    <citation type="submission" date="2013-02" db="EMBL/GenBank/DDBJ databases">
        <title>The Genome Annotation of Plasmodium falciparum Tanzania (2000708).</title>
        <authorList>
            <consortium name="The Broad Institute Genome Sequencing Platform"/>
            <consortium name="The Broad Institute Genome Sequencing Center for Infectious Disease"/>
            <person name="Neafsey D."/>
            <person name="Hoffman S."/>
            <person name="Volkman S."/>
            <person name="Rosenthal P."/>
            <person name="Walker B."/>
            <person name="Young S.K."/>
            <person name="Zeng Q."/>
            <person name="Gargeya S."/>
            <person name="Fitzgerald M."/>
            <person name="Haas B."/>
            <person name="Abouelleil A."/>
            <person name="Allen A.W."/>
            <person name="Alvarado L."/>
            <person name="Arachchi H.M."/>
            <person name="Berlin A.M."/>
            <person name="Chapman S.B."/>
            <person name="Gainer-Dewar J."/>
            <person name="Goldberg J."/>
            <person name="Griggs A."/>
            <person name="Gujja S."/>
            <person name="Hansen M."/>
            <person name="Howarth C."/>
            <person name="Imamovic A."/>
            <person name="Ireland A."/>
            <person name="Larimer J."/>
            <person name="McCowan C."/>
            <person name="Murphy C."/>
            <person name="Pearson M."/>
            <person name="Poon T.W."/>
            <person name="Priest M."/>
            <person name="Roberts A."/>
            <person name="Saif S."/>
            <person name="Shea T."/>
            <person name="Sisk P."/>
            <person name="Sykes S."/>
            <person name="Wortman J."/>
            <person name="Nusbaum C."/>
            <person name="Birren B."/>
        </authorList>
    </citation>
    <scope>NUCLEOTIDE SEQUENCE [LARGE SCALE GENOMIC DNA]</scope>
    <source>
        <strain evidence="2">Tanzania (2000708)</strain>
    </source>
</reference>
<reference evidence="1 2" key="2">
    <citation type="submission" date="2013-02" db="EMBL/GenBank/DDBJ databases">
        <title>The Genome Sequence of Plasmodium falciparum Tanzania (2000708).</title>
        <authorList>
            <consortium name="The Broad Institute Genome Sequencing Platform"/>
            <consortium name="The Broad Institute Genome Sequencing Center for Infectious Disease"/>
            <person name="Neafsey D."/>
            <person name="Cheeseman I."/>
            <person name="Volkman S."/>
            <person name="Adams J."/>
            <person name="Walker B."/>
            <person name="Young S.K."/>
            <person name="Zeng Q."/>
            <person name="Gargeya S."/>
            <person name="Fitzgerald M."/>
            <person name="Haas B."/>
            <person name="Abouelleil A."/>
            <person name="Alvarado L."/>
            <person name="Arachchi H.M."/>
            <person name="Berlin A.M."/>
            <person name="Chapman S.B."/>
            <person name="Dewar J."/>
            <person name="Goldberg J."/>
            <person name="Griggs A."/>
            <person name="Gujja S."/>
            <person name="Hansen M."/>
            <person name="Howarth C."/>
            <person name="Imamovic A."/>
            <person name="Larimer J."/>
            <person name="McCowan C."/>
            <person name="Murphy C."/>
            <person name="Neiman D."/>
            <person name="Pearson M."/>
            <person name="Priest M."/>
            <person name="Roberts A."/>
            <person name="Saif S."/>
            <person name="Shea T."/>
            <person name="Sisk P."/>
            <person name="Sykes S."/>
            <person name="Wortman J."/>
            <person name="Nusbaum C."/>
            <person name="Birren B."/>
        </authorList>
    </citation>
    <scope>NUCLEOTIDE SEQUENCE [LARGE SCALE GENOMIC DNA]</scope>
    <source>
        <strain evidence="2">Tanzania (2000708)</strain>
    </source>
</reference>